<dbReference type="RefSeq" id="WP_222825003.1">
    <property type="nucleotide sequence ID" value="NZ_JAHWXP010000003.1"/>
</dbReference>
<keyword evidence="4" id="KW-1185">Reference proteome</keyword>
<feature type="signal peptide" evidence="2">
    <location>
        <begin position="1"/>
        <end position="22"/>
    </location>
</feature>
<keyword evidence="1" id="KW-0812">Transmembrane</keyword>
<reference evidence="3 4" key="1">
    <citation type="submission" date="2021-07" db="EMBL/GenBank/DDBJ databases">
        <title>Alteriqipengyuania abyssalis NZ-12B nov, sp.nov isolated from deep sea sponge in pacific ocean.</title>
        <authorList>
            <person name="Tareen S."/>
            <person name="Wink J."/>
        </authorList>
    </citation>
    <scope>NUCLEOTIDE SEQUENCE [LARGE SCALE GENOMIC DNA]</scope>
    <source>
        <strain evidence="3 4">NZ-12B</strain>
    </source>
</reference>
<keyword evidence="2" id="KW-0732">Signal</keyword>
<sequence>MKIRTMAAAAAALSLVAAPAVAEISADRAAAPVEGESELGGGAIIGALAIAAIIGGIIIAADTDDDTPVSS</sequence>
<evidence type="ECO:0000256" key="1">
    <source>
        <dbReference type="SAM" id="Phobius"/>
    </source>
</evidence>
<name>A0ABS7PGV0_9SPHN</name>
<feature type="chain" id="PRO_5045404097" evidence="2">
    <location>
        <begin position="23"/>
        <end position="71"/>
    </location>
</feature>
<dbReference type="Proteomes" id="UP000759298">
    <property type="component" value="Unassembled WGS sequence"/>
</dbReference>
<gene>
    <name evidence="3" type="ORF">KYN89_10260</name>
</gene>
<proteinExistence type="predicted"/>
<comment type="caution">
    <text evidence="3">The sequence shown here is derived from an EMBL/GenBank/DDBJ whole genome shotgun (WGS) entry which is preliminary data.</text>
</comment>
<keyword evidence="1" id="KW-0472">Membrane</keyword>
<feature type="transmembrane region" description="Helical" evidence="1">
    <location>
        <begin position="42"/>
        <end position="61"/>
    </location>
</feature>
<evidence type="ECO:0000256" key="2">
    <source>
        <dbReference type="SAM" id="SignalP"/>
    </source>
</evidence>
<evidence type="ECO:0000313" key="4">
    <source>
        <dbReference type="Proteomes" id="UP000759298"/>
    </source>
</evidence>
<evidence type="ECO:0000313" key="3">
    <source>
        <dbReference type="EMBL" id="MBY8337435.1"/>
    </source>
</evidence>
<accession>A0ABS7PGV0</accession>
<keyword evidence="1" id="KW-1133">Transmembrane helix</keyword>
<organism evidence="3 4">
    <name type="scientific">Alteriqipengyuania abyssalis</name>
    <dbReference type="NCBI Taxonomy" id="2860200"/>
    <lineage>
        <taxon>Bacteria</taxon>
        <taxon>Pseudomonadati</taxon>
        <taxon>Pseudomonadota</taxon>
        <taxon>Alphaproteobacteria</taxon>
        <taxon>Sphingomonadales</taxon>
        <taxon>Erythrobacteraceae</taxon>
        <taxon>Alteriqipengyuania</taxon>
    </lineage>
</organism>
<dbReference type="EMBL" id="JAHWXP010000003">
    <property type="protein sequence ID" value="MBY8337435.1"/>
    <property type="molecule type" value="Genomic_DNA"/>
</dbReference>
<protein>
    <submittedName>
        <fullName evidence="3">Uncharacterized protein</fullName>
    </submittedName>
</protein>